<sequence length="239" mass="24962">MGLFRSELLWLEAGTAPARTEQAAAYAAVLHAAGGRPVVIRTWDPSEDKPLAFLPAGVRGPRADERLLREQLAALADAQSQGDLHVMAPMVRDAAEAAWFADLARSVGIRSVGVVVELPSLAREISLLEHVVDFVSVGTNDLTAQVLGVVRTRSRATDAGDPRVLELAFRAIRDARAAGLQVSVCGEAASDPRLAVLFAGMGATSLSVAPPARAAVHAALAAVTAQQARTAAESAIAHR</sequence>
<organism evidence="2 3">
    <name type="scientific">Pseudolysinimonas kribbensis</name>
    <dbReference type="NCBI Taxonomy" id="433641"/>
    <lineage>
        <taxon>Bacteria</taxon>
        <taxon>Bacillati</taxon>
        <taxon>Actinomycetota</taxon>
        <taxon>Actinomycetes</taxon>
        <taxon>Micrococcales</taxon>
        <taxon>Microbacteriaceae</taxon>
        <taxon>Pseudolysinimonas</taxon>
    </lineage>
</organism>
<gene>
    <name evidence="2" type="ORF">GCM10025881_11510</name>
</gene>
<dbReference type="InterPro" id="IPR000121">
    <property type="entry name" value="PEP_util_C"/>
</dbReference>
<evidence type="ECO:0000313" key="3">
    <source>
        <dbReference type="Proteomes" id="UP001157034"/>
    </source>
</evidence>
<evidence type="ECO:0000313" key="2">
    <source>
        <dbReference type="EMBL" id="GMA94327.1"/>
    </source>
</evidence>
<evidence type="ECO:0000259" key="1">
    <source>
        <dbReference type="Pfam" id="PF02896"/>
    </source>
</evidence>
<dbReference type="Gene3D" id="3.20.20.60">
    <property type="entry name" value="Phosphoenolpyruvate-binding domains"/>
    <property type="match status" value="1"/>
</dbReference>
<dbReference type="InterPro" id="IPR015813">
    <property type="entry name" value="Pyrv/PenolPyrv_kinase-like_dom"/>
</dbReference>
<dbReference type="InterPro" id="IPR040442">
    <property type="entry name" value="Pyrv_kinase-like_dom_sf"/>
</dbReference>
<reference evidence="3" key="1">
    <citation type="journal article" date="2019" name="Int. J. Syst. Evol. Microbiol.">
        <title>The Global Catalogue of Microorganisms (GCM) 10K type strain sequencing project: providing services to taxonomists for standard genome sequencing and annotation.</title>
        <authorList>
            <consortium name="The Broad Institute Genomics Platform"/>
            <consortium name="The Broad Institute Genome Sequencing Center for Infectious Disease"/>
            <person name="Wu L."/>
            <person name="Ma J."/>
        </authorList>
    </citation>
    <scope>NUCLEOTIDE SEQUENCE [LARGE SCALE GENOMIC DNA]</scope>
    <source>
        <strain evidence="3">NBRC 108894</strain>
    </source>
</reference>
<dbReference type="EMBL" id="BSVB01000001">
    <property type="protein sequence ID" value="GMA94327.1"/>
    <property type="molecule type" value="Genomic_DNA"/>
</dbReference>
<comment type="caution">
    <text evidence="2">The sequence shown here is derived from an EMBL/GenBank/DDBJ whole genome shotgun (WGS) entry which is preliminary data.</text>
</comment>
<proteinExistence type="predicted"/>
<accession>A0ABQ6K312</accession>
<dbReference type="Proteomes" id="UP001157034">
    <property type="component" value="Unassembled WGS sequence"/>
</dbReference>
<dbReference type="PANTHER" id="PTHR46244:SF3">
    <property type="entry name" value="PHOSPHOENOLPYRUVATE-PROTEIN PHOSPHOTRANSFERASE"/>
    <property type="match status" value="1"/>
</dbReference>
<protein>
    <recommendedName>
        <fullName evidence="1">PEP-utilising enzyme C-terminal domain-containing protein</fullName>
    </recommendedName>
</protein>
<dbReference type="SUPFAM" id="SSF51621">
    <property type="entry name" value="Phosphoenolpyruvate/pyruvate domain"/>
    <property type="match status" value="1"/>
</dbReference>
<name>A0ABQ6K312_9MICO</name>
<dbReference type="RefSeq" id="WP_284253290.1">
    <property type="nucleotide sequence ID" value="NZ_BSVB01000001.1"/>
</dbReference>
<dbReference type="InterPro" id="IPR050499">
    <property type="entry name" value="PEP-utilizing_PTS_enzyme"/>
</dbReference>
<dbReference type="Pfam" id="PF02896">
    <property type="entry name" value="PEP-utilizers_C"/>
    <property type="match status" value="1"/>
</dbReference>
<dbReference type="PANTHER" id="PTHR46244">
    <property type="entry name" value="PHOSPHOENOLPYRUVATE-PROTEIN PHOSPHOTRANSFERASE"/>
    <property type="match status" value="1"/>
</dbReference>
<keyword evidence="3" id="KW-1185">Reference proteome</keyword>
<feature type="domain" description="PEP-utilising enzyme C-terminal" evidence="1">
    <location>
        <begin position="2"/>
        <end position="222"/>
    </location>
</feature>